<keyword evidence="2" id="KW-1185">Reference proteome</keyword>
<reference evidence="1 2" key="1">
    <citation type="submission" date="2023-08" db="EMBL/GenBank/DDBJ databases">
        <title>Implementing the SeqCode for naming new Mesorhizobium species isolated from Vachellia karroo root nodules.</title>
        <authorList>
            <person name="Van Lill M."/>
        </authorList>
    </citation>
    <scope>NUCLEOTIDE SEQUENCE [LARGE SCALE GENOMIC DNA]</scope>
    <source>
        <strain evidence="1 2">VK4B</strain>
    </source>
</reference>
<sequence>MAREGDIVQTESGLKWVVLELIGNAHGGQDARLIRKSDDSRSTGLLKDAAGLTIVESPSFQEGDRVTVNGLAGSYLDTQNGFARVLLDARTMTTQSGLSIALDAAIASMSIGLLVLENRAIR</sequence>
<dbReference type="Proteomes" id="UP001276564">
    <property type="component" value="Unassembled WGS sequence"/>
</dbReference>
<dbReference type="RefSeq" id="WP_320320172.1">
    <property type="nucleotide sequence ID" value="NZ_JAVIIP010000004.1"/>
</dbReference>
<protein>
    <submittedName>
        <fullName evidence="1">Uncharacterized protein</fullName>
    </submittedName>
</protein>
<organism evidence="1 2">
    <name type="scientific">Mesorhizobium abyssinicae</name>
    <dbReference type="NCBI Taxonomy" id="1209958"/>
    <lineage>
        <taxon>Bacteria</taxon>
        <taxon>Pseudomonadati</taxon>
        <taxon>Pseudomonadota</taxon>
        <taxon>Alphaproteobacteria</taxon>
        <taxon>Hyphomicrobiales</taxon>
        <taxon>Phyllobacteriaceae</taxon>
        <taxon>Mesorhizobium</taxon>
    </lineage>
</organism>
<name>A0ABU5AKM7_9HYPH</name>
<accession>A0ABU5AKM7</accession>
<gene>
    <name evidence="1" type="ORF">RFM23_09470</name>
</gene>
<evidence type="ECO:0000313" key="2">
    <source>
        <dbReference type="Proteomes" id="UP001276564"/>
    </source>
</evidence>
<dbReference type="EMBL" id="JAVIIP010000004">
    <property type="protein sequence ID" value="MDX8537850.1"/>
    <property type="molecule type" value="Genomic_DNA"/>
</dbReference>
<comment type="caution">
    <text evidence="1">The sequence shown here is derived from an EMBL/GenBank/DDBJ whole genome shotgun (WGS) entry which is preliminary data.</text>
</comment>
<proteinExistence type="predicted"/>
<evidence type="ECO:0000313" key="1">
    <source>
        <dbReference type="EMBL" id="MDX8537850.1"/>
    </source>
</evidence>